<keyword evidence="2" id="KW-1185">Reference proteome</keyword>
<evidence type="ECO:0000313" key="1">
    <source>
        <dbReference type="EMBL" id="OQP48379.1"/>
    </source>
</evidence>
<comment type="caution">
    <text evidence="1">The sequence shown here is derived from an EMBL/GenBank/DDBJ whole genome shotgun (WGS) entry which is preliminary data.</text>
</comment>
<dbReference type="Proteomes" id="UP000192277">
    <property type="component" value="Unassembled WGS sequence"/>
</dbReference>
<organism evidence="1 2">
    <name type="scientific">Niastella koreensis</name>
    <dbReference type="NCBI Taxonomy" id="354356"/>
    <lineage>
        <taxon>Bacteria</taxon>
        <taxon>Pseudomonadati</taxon>
        <taxon>Bacteroidota</taxon>
        <taxon>Chitinophagia</taxon>
        <taxon>Chitinophagales</taxon>
        <taxon>Chitinophagaceae</taxon>
        <taxon>Niastella</taxon>
    </lineage>
</organism>
<reference evidence="1 2" key="1">
    <citation type="submission" date="2016-04" db="EMBL/GenBank/DDBJ databases">
        <authorList>
            <person name="Chen L."/>
            <person name="Zhuang W."/>
            <person name="Wang G."/>
        </authorList>
    </citation>
    <scope>NUCLEOTIDE SEQUENCE [LARGE SCALE GENOMIC DNA]</scope>
    <source>
        <strain evidence="2">GR20</strain>
    </source>
</reference>
<evidence type="ECO:0000313" key="2">
    <source>
        <dbReference type="Proteomes" id="UP000192277"/>
    </source>
</evidence>
<sequence>MKLASGKVAFCLACDLANVVSKVGYPSKKVAPTNIYQVIQSFISIATYKTYNNFVSWSKVCICIIQ</sequence>
<proteinExistence type="predicted"/>
<dbReference type="EMBL" id="LWBO01000012">
    <property type="protein sequence ID" value="OQP48379.1"/>
    <property type="molecule type" value="Genomic_DNA"/>
</dbReference>
<accession>A0ABX3NVX2</accession>
<gene>
    <name evidence="1" type="ORF">A4D02_06595</name>
</gene>
<name>A0ABX3NVX2_9BACT</name>
<protein>
    <submittedName>
        <fullName evidence="1">Uncharacterized protein</fullName>
    </submittedName>
</protein>